<gene>
    <name evidence="8" type="ORF">AAG570_003276</name>
</gene>
<dbReference type="GO" id="GO:0005840">
    <property type="term" value="C:ribosome"/>
    <property type="evidence" value="ECO:0007669"/>
    <property type="project" value="UniProtKB-KW"/>
</dbReference>
<dbReference type="AlphaFoldDB" id="A0ABD0Y6C3"/>
<keyword evidence="9" id="KW-1185">Reference proteome</keyword>
<accession>A0ABD0Y6C3</accession>
<evidence type="ECO:0000313" key="8">
    <source>
        <dbReference type="EMBL" id="KAL1122951.1"/>
    </source>
</evidence>
<evidence type="ECO:0000256" key="2">
    <source>
        <dbReference type="ARBA" id="ARBA00006073"/>
    </source>
</evidence>
<evidence type="ECO:0000256" key="5">
    <source>
        <dbReference type="ARBA" id="ARBA00023274"/>
    </source>
</evidence>
<evidence type="ECO:0000256" key="1">
    <source>
        <dbReference type="ARBA" id="ARBA00004173"/>
    </source>
</evidence>
<keyword evidence="3" id="KW-0689">Ribosomal protein</keyword>
<keyword evidence="5" id="KW-0687">Ribonucleoprotein</keyword>
<dbReference type="InterPro" id="IPR039927">
    <property type="entry name" value="Ribosomal_mL43"/>
</dbReference>
<dbReference type="InterPro" id="IPR007741">
    <property type="entry name" value="Ribosomal_mL43/mS25/NADH_DH"/>
</dbReference>
<proteinExistence type="inferred from homology"/>
<dbReference type="PANTHER" id="PTHR21396">
    <property type="entry name" value="39S RIBOSOMAL PROTEIN L43"/>
    <property type="match status" value="1"/>
</dbReference>
<evidence type="ECO:0000256" key="3">
    <source>
        <dbReference type="ARBA" id="ARBA00022980"/>
    </source>
</evidence>
<protein>
    <recommendedName>
        <fullName evidence="6">Large ribosomal subunit protein mL43</fullName>
    </recommendedName>
</protein>
<feature type="domain" description="Ribosomal protein/NADH dehydrogenase" evidence="7">
    <location>
        <begin position="37"/>
        <end position="110"/>
    </location>
</feature>
<name>A0ABD0Y6C3_9HEMI</name>
<dbReference type="InterPro" id="IPR036249">
    <property type="entry name" value="Thioredoxin-like_sf"/>
</dbReference>
<sequence length="164" mass="18817">MSNSHLFMTSGFPRAPLRNGIGRYICQLKRVTLKFCKTKGDSKGIRDFIGSHLLGFAQANPGVVVYLKPRRFKSPHIVAEYLNGRTDYINCHDMTKEEVFKSLTQMVNQSKREVMLYRKLWHTDCPSIQGTWSPFTFSDPKLNLAVFSSVIKFIVSIFLFVCDI</sequence>
<dbReference type="Pfam" id="PF05047">
    <property type="entry name" value="L51_S25_CI-B8"/>
    <property type="match status" value="1"/>
</dbReference>
<dbReference type="SMART" id="SM00916">
    <property type="entry name" value="L51_S25_CI-B8"/>
    <property type="match status" value="1"/>
</dbReference>
<evidence type="ECO:0000256" key="4">
    <source>
        <dbReference type="ARBA" id="ARBA00023128"/>
    </source>
</evidence>
<dbReference type="PANTHER" id="PTHR21396:SF2">
    <property type="entry name" value="LARGE RIBOSOMAL SUBUNIT PROTEIN ML43"/>
    <property type="match status" value="1"/>
</dbReference>
<dbReference type="EMBL" id="JBFDAA010000013">
    <property type="protein sequence ID" value="KAL1122951.1"/>
    <property type="molecule type" value="Genomic_DNA"/>
</dbReference>
<keyword evidence="4" id="KW-0496">Mitochondrion</keyword>
<comment type="similarity">
    <text evidence="2">Belongs to the mitochondrion-specific ribosomal protein mL43 family.</text>
</comment>
<organism evidence="8 9">
    <name type="scientific">Ranatra chinensis</name>
    <dbReference type="NCBI Taxonomy" id="642074"/>
    <lineage>
        <taxon>Eukaryota</taxon>
        <taxon>Metazoa</taxon>
        <taxon>Ecdysozoa</taxon>
        <taxon>Arthropoda</taxon>
        <taxon>Hexapoda</taxon>
        <taxon>Insecta</taxon>
        <taxon>Pterygota</taxon>
        <taxon>Neoptera</taxon>
        <taxon>Paraneoptera</taxon>
        <taxon>Hemiptera</taxon>
        <taxon>Heteroptera</taxon>
        <taxon>Panheteroptera</taxon>
        <taxon>Nepomorpha</taxon>
        <taxon>Nepidae</taxon>
        <taxon>Ranatrinae</taxon>
        <taxon>Ranatra</taxon>
    </lineage>
</organism>
<evidence type="ECO:0000256" key="6">
    <source>
        <dbReference type="ARBA" id="ARBA00035188"/>
    </source>
</evidence>
<dbReference type="GO" id="GO:1990904">
    <property type="term" value="C:ribonucleoprotein complex"/>
    <property type="evidence" value="ECO:0007669"/>
    <property type="project" value="UniProtKB-KW"/>
</dbReference>
<comment type="subcellular location">
    <subcellularLocation>
        <location evidence="1">Mitochondrion</location>
    </subcellularLocation>
</comment>
<evidence type="ECO:0000313" key="9">
    <source>
        <dbReference type="Proteomes" id="UP001558652"/>
    </source>
</evidence>
<evidence type="ECO:0000259" key="7">
    <source>
        <dbReference type="SMART" id="SM00916"/>
    </source>
</evidence>
<dbReference type="Proteomes" id="UP001558652">
    <property type="component" value="Unassembled WGS sequence"/>
</dbReference>
<dbReference type="SUPFAM" id="SSF52833">
    <property type="entry name" value="Thioredoxin-like"/>
    <property type="match status" value="1"/>
</dbReference>
<dbReference type="GO" id="GO:0005739">
    <property type="term" value="C:mitochondrion"/>
    <property type="evidence" value="ECO:0007669"/>
    <property type="project" value="UniProtKB-SubCell"/>
</dbReference>
<comment type="caution">
    <text evidence="8">The sequence shown here is derived from an EMBL/GenBank/DDBJ whole genome shotgun (WGS) entry which is preliminary data.</text>
</comment>
<dbReference type="Gene3D" id="3.40.30.10">
    <property type="entry name" value="Glutaredoxin"/>
    <property type="match status" value="1"/>
</dbReference>
<reference evidence="8 9" key="1">
    <citation type="submission" date="2024-07" db="EMBL/GenBank/DDBJ databases">
        <title>Chromosome-level genome assembly of the water stick insect Ranatra chinensis (Heteroptera: Nepidae).</title>
        <authorList>
            <person name="Liu X."/>
        </authorList>
    </citation>
    <scope>NUCLEOTIDE SEQUENCE [LARGE SCALE GENOMIC DNA]</scope>
    <source>
        <strain evidence="8">Cailab_2021Rc</strain>
        <tissue evidence="8">Muscle</tissue>
    </source>
</reference>